<dbReference type="SMART" id="SM00369">
    <property type="entry name" value="LRR_TYP"/>
    <property type="match status" value="7"/>
</dbReference>
<evidence type="ECO:0000256" key="5">
    <source>
        <dbReference type="ARBA" id="ARBA00022692"/>
    </source>
</evidence>
<evidence type="ECO:0000256" key="6">
    <source>
        <dbReference type="ARBA" id="ARBA00022729"/>
    </source>
</evidence>
<name>A0AAN5I8F2_9BILA</name>
<dbReference type="SUPFAM" id="SSF52058">
    <property type="entry name" value="L domain-like"/>
    <property type="match status" value="1"/>
</dbReference>
<evidence type="ECO:0000256" key="2">
    <source>
        <dbReference type="ARBA" id="ARBA00022448"/>
    </source>
</evidence>
<keyword evidence="2" id="KW-0813">Transport</keyword>
<dbReference type="GO" id="GO:0005886">
    <property type="term" value="C:plasma membrane"/>
    <property type="evidence" value="ECO:0007669"/>
    <property type="project" value="UniProtKB-SubCell"/>
</dbReference>
<dbReference type="AlphaFoldDB" id="A0AAN5I8F2"/>
<keyword evidence="12" id="KW-0407">Ion channel</keyword>
<organism evidence="16 17">
    <name type="scientific">Pristionchus mayeri</name>
    <dbReference type="NCBI Taxonomy" id="1317129"/>
    <lineage>
        <taxon>Eukaryota</taxon>
        <taxon>Metazoa</taxon>
        <taxon>Ecdysozoa</taxon>
        <taxon>Nematoda</taxon>
        <taxon>Chromadorea</taxon>
        <taxon>Rhabditida</taxon>
        <taxon>Rhabditina</taxon>
        <taxon>Diplogasteromorpha</taxon>
        <taxon>Diplogasteroidea</taxon>
        <taxon>Neodiplogasteridae</taxon>
        <taxon>Pristionchus</taxon>
    </lineage>
</organism>
<evidence type="ECO:0000313" key="16">
    <source>
        <dbReference type="EMBL" id="GMR56443.1"/>
    </source>
</evidence>
<dbReference type="GO" id="GO:0034220">
    <property type="term" value="P:monoatomic ion transmembrane transport"/>
    <property type="evidence" value="ECO:0007669"/>
    <property type="project" value="UniProtKB-KW"/>
</dbReference>
<keyword evidence="3" id="KW-1003">Cell membrane</keyword>
<protein>
    <submittedName>
        <fullName evidence="16">Uncharacterized protein</fullName>
    </submittedName>
</protein>
<comment type="caution">
    <text evidence="16">The sequence shown here is derived from an EMBL/GenBank/DDBJ whole genome shotgun (WGS) entry which is preliminary data.</text>
</comment>
<feature type="region of interest" description="Disordered" evidence="13">
    <location>
        <begin position="601"/>
        <end position="626"/>
    </location>
</feature>
<feature type="transmembrane region" description="Helical" evidence="14">
    <location>
        <begin position="646"/>
        <end position="671"/>
    </location>
</feature>
<dbReference type="EMBL" id="BTRK01000005">
    <property type="protein sequence ID" value="GMR56443.1"/>
    <property type="molecule type" value="Genomic_DNA"/>
</dbReference>
<evidence type="ECO:0000256" key="11">
    <source>
        <dbReference type="ARBA" id="ARBA00023157"/>
    </source>
</evidence>
<evidence type="ECO:0000256" key="3">
    <source>
        <dbReference type="ARBA" id="ARBA00022475"/>
    </source>
</evidence>
<dbReference type="InterPro" id="IPR032675">
    <property type="entry name" value="LRR_dom_sf"/>
</dbReference>
<evidence type="ECO:0000256" key="10">
    <source>
        <dbReference type="ARBA" id="ARBA00023136"/>
    </source>
</evidence>
<dbReference type="Gene3D" id="3.80.10.10">
    <property type="entry name" value="Ribonuclease Inhibitor"/>
    <property type="match status" value="2"/>
</dbReference>
<keyword evidence="11" id="KW-1015">Disulfide bond</keyword>
<evidence type="ECO:0000256" key="4">
    <source>
        <dbReference type="ARBA" id="ARBA00022614"/>
    </source>
</evidence>
<accession>A0AAN5I8F2</accession>
<keyword evidence="17" id="KW-1185">Reference proteome</keyword>
<dbReference type="PROSITE" id="PS51450">
    <property type="entry name" value="LRR"/>
    <property type="match status" value="1"/>
</dbReference>
<evidence type="ECO:0000256" key="1">
    <source>
        <dbReference type="ARBA" id="ARBA00004162"/>
    </source>
</evidence>
<reference evidence="17" key="1">
    <citation type="submission" date="2022-10" db="EMBL/GenBank/DDBJ databases">
        <title>Genome assembly of Pristionchus species.</title>
        <authorList>
            <person name="Yoshida K."/>
            <person name="Sommer R.J."/>
        </authorList>
    </citation>
    <scope>NUCLEOTIDE SEQUENCE [LARGE SCALE GENOMIC DNA]</scope>
    <source>
        <strain evidence="17">RS5460</strain>
    </source>
</reference>
<dbReference type="Pfam" id="PF13855">
    <property type="entry name" value="LRR_8"/>
    <property type="match status" value="1"/>
</dbReference>
<keyword evidence="8 14" id="KW-1133">Transmembrane helix</keyword>
<evidence type="ECO:0000256" key="13">
    <source>
        <dbReference type="SAM" id="MobiDB-lite"/>
    </source>
</evidence>
<evidence type="ECO:0000256" key="12">
    <source>
        <dbReference type="ARBA" id="ARBA00023303"/>
    </source>
</evidence>
<evidence type="ECO:0000256" key="14">
    <source>
        <dbReference type="SAM" id="Phobius"/>
    </source>
</evidence>
<keyword evidence="4" id="KW-0433">Leucine-rich repeat</keyword>
<keyword evidence="10 14" id="KW-0472">Membrane</keyword>
<dbReference type="InterPro" id="IPR003591">
    <property type="entry name" value="Leu-rich_rpt_typical-subtyp"/>
</dbReference>
<dbReference type="InterPro" id="IPR001611">
    <property type="entry name" value="Leu-rich_rpt"/>
</dbReference>
<evidence type="ECO:0000256" key="9">
    <source>
        <dbReference type="ARBA" id="ARBA00023065"/>
    </source>
</evidence>
<keyword evidence="7" id="KW-0677">Repeat</keyword>
<dbReference type="Proteomes" id="UP001328107">
    <property type="component" value="Unassembled WGS sequence"/>
</dbReference>
<feature type="chain" id="PRO_5042924131" evidence="15">
    <location>
        <begin position="19"/>
        <end position="677"/>
    </location>
</feature>
<dbReference type="InterPro" id="IPR051432">
    <property type="entry name" value="KCNMA1_auxiliary"/>
</dbReference>
<keyword evidence="5 14" id="KW-0812">Transmembrane</keyword>
<dbReference type="PANTHER" id="PTHR46473">
    <property type="entry name" value="GH08155P"/>
    <property type="match status" value="1"/>
</dbReference>
<gene>
    <name evidence="16" type="ORF">PMAYCL1PPCAC_26638</name>
</gene>
<feature type="signal peptide" evidence="15">
    <location>
        <begin position="1"/>
        <end position="18"/>
    </location>
</feature>
<evidence type="ECO:0000256" key="7">
    <source>
        <dbReference type="ARBA" id="ARBA00022737"/>
    </source>
</evidence>
<proteinExistence type="predicted"/>
<keyword evidence="6 15" id="KW-0732">Signal</keyword>
<keyword evidence="9" id="KW-0406">Ion transport</keyword>
<dbReference type="Pfam" id="PF00560">
    <property type="entry name" value="LRR_1"/>
    <property type="match status" value="1"/>
</dbReference>
<comment type="subcellular location">
    <subcellularLocation>
        <location evidence="1">Cell membrane</location>
        <topology evidence="1">Single-pass membrane protein</topology>
    </subcellularLocation>
</comment>
<dbReference type="PANTHER" id="PTHR46473:SF10">
    <property type="entry name" value="LD45603P-RELATED"/>
    <property type="match status" value="1"/>
</dbReference>
<evidence type="ECO:0000313" key="17">
    <source>
        <dbReference type="Proteomes" id="UP001328107"/>
    </source>
</evidence>
<sequence>MQVRSAVFLAAAACVVSAVAPPSGPRLQNSVLRKNGTASGRIVLTPSAKTTIPPTASTVLPERAKLNGSECRAIHSQAHGVNLVCCGGNSALTESCEFSHQCSLHEICTCSLLLTEKLNCTKNISGDPYEWRDHSQSDGSLHCDSPNLPGNDSRTPYTIRVEKWVEETTTPFILSLCSLNVTTLTILDKGDLLSTWDLTKCMPRLRVLEISLGMVSRLDIYQLFRSLRWLETLRITNVDFDFWHSVSPWVASISYMHIENSSLRELPKWLSLAKGLKRVFIEGTRITSIDAIADMENLQTVKLAKNEIGDLTKVEFKSSHLFDVDLSFNKISKISPSAFSECSELRVLDLSSNPLKELPVGVFDANSKLKWLKLDHTKIEILLPEHLNGLGQLRTLSLSHTPLRVINSHAFVPLKSLRVLNLNACNLTEIPNAVTHLCQLTHLNLAENLFRDSHSLPSDVMIHLSSLSQLSLEGNPLKDFPPGLLLLSSLNTRLVRDTIRTLTMLPVWSAEPCTPFYFNMHLENSSVALRNLVMPWSNKRMMDSGLAHCRAQYEDLTASTDVYFEIERSSGCSVSRRLRSNVVECTTQVPHEYKLTTPMTTISRRSQKSPGRPHPLHRTRSPVTAVRQADNTTHCPVVVDSSHLPLLYLSVALNAFFITTCSVFLCLCCAASRKMRY</sequence>
<evidence type="ECO:0000256" key="8">
    <source>
        <dbReference type="ARBA" id="ARBA00022989"/>
    </source>
</evidence>
<evidence type="ECO:0000256" key="15">
    <source>
        <dbReference type="SAM" id="SignalP"/>
    </source>
</evidence>